<keyword evidence="6" id="KW-0966">Cell projection</keyword>
<dbReference type="RefSeq" id="WP_163889062.1">
    <property type="nucleotide sequence ID" value="NZ_JAAFYS010000001.1"/>
</dbReference>
<dbReference type="Gene3D" id="2.30.30.760">
    <property type="match status" value="1"/>
</dbReference>
<protein>
    <recommendedName>
        <fullName evidence="4">Flagella basal body P-ring formation protein FlgA</fullName>
    </recommendedName>
</protein>
<feature type="signal peptide" evidence="4">
    <location>
        <begin position="1"/>
        <end position="18"/>
    </location>
</feature>
<dbReference type="InterPro" id="IPR039246">
    <property type="entry name" value="Flagellar_FlgA"/>
</dbReference>
<comment type="caution">
    <text evidence="6">The sequence shown here is derived from an EMBL/GenBank/DDBJ whole genome shotgun (WGS) entry which is preliminary data.</text>
</comment>
<keyword evidence="4" id="KW-1005">Bacterial flagellum biogenesis</keyword>
<comment type="subcellular location">
    <subcellularLocation>
        <location evidence="1 4">Periplasm</location>
    </subcellularLocation>
</comment>
<evidence type="ECO:0000259" key="5">
    <source>
        <dbReference type="SMART" id="SM00858"/>
    </source>
</evidence>
<evidence type="ECO:0000256" key="3">
    <source>
        <dbReference type="ARBA" id="ARBA00022764"/>
    </source>
</evidence>
<evidence type="ECO:0000256" key="2">
    <source>
        <dbReference type="ARBA" id="ARBA00022729"/>
    </source>
</evidence>
<keyword evidence="6" id="KW-0282">Flagellum</keyword>
<name>A0A6B2JZF9_9RHOB</name>
<dbReference type="InterPro" id="IPR013974">
    <property type="entry name" value="SAF"/>
</dbReference>
<dbReference type="InterPro" id="IPR017585">
    <property type="entry name" value="SAF_FlgA"/>
</dbReference>
<dbReference type="PANTHER" id="PTHR36307">
    <property type="entry name" value="FLAGELLA BASAL BODY P-RING FORMATION PROTEIN FLGA"/>
    <property type="match status" value="1"/>
</dbReference>
<evidence type="ECO:0000313" key="6">
    <source>
        <dbReference type="EMBL" id="NDU99505.1"/>
    </source>
</evidence>
<dbReference type="Pfam" id="PF13144">
    <property type="entry name" value="ChapFlgA"/>
    <property type="match status" value="1"/>
</dbReference>
<proteinExistence type="inferred from homology"/>
<evidence type="ECO:0000313" key="7">
    <source>
        <dbReference type="Proteomes" id="UP000474757"/>
    </source>
</evidence>
<dbReference type="AlphaFoldDB" id="A0A6B2JZF9"/>
<keyword evidence="6" id="KW-0969">Cilium</keyword>
<reference evidence="6 7" key="1">
    <citation type="submission" date="2020-02" db="EMBL/GenBank/DDBJ databases">
        <title>Pseudoroseicyclus tamarix, sp. nov., isolated from offshore sediment of a Tamarix chinensis forest.</title>
        <authorList>
            <person name="Gai Y."/>
        </authorList>
    </citation>
    <scope>NUCLEOTIDE SEQUENCE [LARGE SCALE GENOMIC DNA]</scope>
    <source>
        <strain evidence="6 7">CLL3-39</strain>
    </source>
</reference>
<dbReference type="GO" id="GO:0042597">
    <property type="term" value="C:periplasmic space"/>
    <property type="evidence" value="ECO:0007669"/>
    <property type="project" value="UniProtKB-SubCell"/>
</dbReference>
<evidence type="ECO:0000256" key="4">
    <source>
        <dbReference type="RuleBase" id="RU362063"/>
    </source>
</evidence>
<feature type="chain" id="PRO_5025719237" description="Flagella basal body P-ring formation protein FlgA" evidence="4">
    <location>
        <begin position="19"/>
        <end position="143"/>
    </location>
</feature>
<sequence>MRLWPLPLLALLGGPAAADIMVAARTIPAQTLLGPGDVLASEGDMPGAASALEEVVGMESRVALYAGRPIRLADLGPPAIVERNEVIPLIYNAAGLRIETEGRALDRAGVGEIVRIMNTASRSTVTALIGSDGAAYVASLESQ</sequence>
<organism evidence="6 7">
    <name type="scientific">Pseudoroseicyclus tamaricis</name>
    <dbReference type="NCBI Taxonomy" id="2705421"/>
    <lineage>
        <taxon>Bacteria</taxon>
        <taxon>Pseudomonadati</taxon>
        <taxon>Pseudomonadota</taxon>
        <taxon>Alphaproteobacteria</taxon>
        <taxon>Rhodobacterales</taxon>
        <taxon>Paracoccaceae</taxon>
        <taxon>Pseudoroseicyclus</taxon>
    </lineage>
</organism>
<evidence type="ECO:0000256" key="1">
    <source>
        <dbReference type="ARBA" id="ARBA00004418"/>
    </source>
</evidence>
<dbReference type="CDD" id="cd11614">
    <property type="entry name" value="SAF_CpaB_FlgA_like"/>
    <property type="match status" value="1"/>
</dbReference>
<accession>A0A6B2JZF9</accession>
<dbReference type="Proteomes" id="UP000474757">
    <property type="component" value="Unassembled WGS sequence"/>
</dbReference>
<keyword evidence="7" id="KW-1185">Reference proteome</keyword>
<comment type="similarity">
    <text evidence="4">Belongs to the FlgA family.</text>
</comment>
<keyword evidence="2 4" id="KW-0732">Signal</keyword>
<gene>
    <name evidence="6" type="primary">flgA</name>
    <name evidence="6" type="ORF">GZA08_00795</name>
</gene>
<dbReference type="SMART" id="SM00858">
    <property type="entry name" value="SAF"/>
    <property type="match status" value="1"/>
</dbReference>
<keyword evidence="3 4" id="KW-0574">Periplasm</keyword>
<dbReference type="GO" id="GO:0044780">
    <property type="term" value="P:bacterial-type flagellum assembly"/>
    <property type="evidence" value="ECO:0007669"/>
    <property type="project" value="InterPro"/>
</dbReference>
<dbReference type="NCBIfam" id="TIGR03170">
    <property type="entry name" value="flgA_cterm"/>
    <property type="match status" value="1"/>
</dbReference>
<dbReference type="EMBL" id="JAAGAB010000001">
    <property type="protein sequence ID" value="NDU99505.1"/>
    <property type="molecule type" value="Genomic_DNA"/>
</dbReference>
<feature type="domain" description="SAF" evidence="5">
    <location>
        <begin position="18"/>
        <end position="76"/>
    </location>
</feature>
<dbReference type="PANTHER" id="PTHR36307:SF1">
    <property type="entry name" value="FLAGELLA BASAL BODY P-RING FORMATION PROTEIN FLGA"/>
    <property type="match status" value="1"/>
</dbReference>
<comment type="function">
    <text evidence="4">Involved in the assembly process of the P-ring formation. It may associate with FlgF on the rod constituting a structure essential for the P-ring assembly or may act as a modulator protein for the P-ring assembly.</text>
</comment>